<evidence type="ECO:0000256" key="2">
    <source>
        <dbReference type="ARBA" id="ARBA00022490"/>
    </source>
</evidence>
<dbReference type="PANTHER" id="PTHR46930:SF1">
    <property type="entry name" value="CDK5 REGULATORY SUBUNIT-ASSOCIATED PROTEIN 2"/>
    <property type="match status" value="1"/>
</dbReference>
<feature type="region of interest" description="Disordered" evidence="5">
    <location>
        <begin position="34"/>
        <end position="53"/>
    </location>
</feature>
<protein>
    <recommendedName>
        <fullName evidence="6">Centrosomin N-terminal motif 1 domain-containing protein</fullName>
    </recommendedName>
</protein>
<dbReference type="GO" id="GO:0043015">
    <property type="term" value="F:gamma-tubulin binding"/>
    <property type="evidence" value="ECO:0007669"/>
    <property type="project" value="TreeGrafter"/>
</dbReference>
<feature type="compositionally biased region" description="Low complexity" evidence="5">
    <location>
        <begin position="920"/>
        <end position="933"/>
    </location>
</feature>
<dbReference type="Proteomes" id="UP000719412">
    <property type="component" value="Unassembled WGS sequence"/>
</dbReference>
<comment type="subcellular location">
    <subcellularLocation>
        <location evidence="1">Cytoplasm</location>
    </subcellularLocation>
</comment>
<dbReference type="GO" id="GO:0035371">
    <property type="term" value="C:microtubule plus-end"/>
    <property type="evidence" value="ECO:0007669"/>
    <property type="project" value="TreeGrafter"/>
</dbReference>
<dbReference type="EMBL" id="JABDTM020028692">
    <property type="protein sequence ID" value="KAH0808535.1"/>
    <property type="molecule type" value="Genomic_DNA"/>
</dbReference>
<dbReference type="Gene3D" id="1.25.40.20">
    <property type="entry name" value="Ankyrin repeat-containing domain"/>
    <property type="match status" value="1"/>
</dbReference>
<feature type="coiled-coil region" evidence="4">
    <location>
        <begin position="981"/>
        <end position="1210"/>
    </location>
</feature>
<feature type="region of interest" description="Disordered" evidence="5">
    <location>
        <begin position="351"/>
        <end position="414"/>
    </location>
</feature>
<dbReference type="GO" id="GO:0000242">
    <property type="term" value="C:pericentriolar material"/>
    <property type="evidence" value="ECO:0007669"/>
    <property type="project" value="TreeGrafter"/>
</dbReference>
<accession>A0A8J6L4X7</accession>
<evidence type="ECO:0000313" key="8">
    <source>
        <dbReference type="Proteomes" id="UP000719412"/>
    </source>
</evidence>
<dbReference type="GO" id="GO:0007059">
    <property type="term" value="P:chromosome segregation"/>
    <property type="evidence" value="ECO:0007669"/>
    <property type="project" value="TreeGrafter"/>
</dbReference>
<dbReference type="GO" id="GO:0097431">
    <property type="term" value="C:mitotic spindle pole"/>
    <property type="evidence" value="ECO:0007669"/>
    <property type="project" value="TreeGrafter"/>
</dbReference>
<feature type="coiled-coil region" evidence="4">
    <location>
        <begin position="593"/>
        <end position="678"/>
    </location>
</feature>
<dbReference type="PROSITE" id="PS50088">
    <property type="entry name" value="ANK_REPEAT"/>
    <property type="match status" value="2"/>
</dbReference>
<organism evidence="7 8">
    <name type="scientific">Tenebrio molitor</name>
    <name type="common">Yellow mealworm beetle</name>
    <dbReference type="NCBI Taxonomy" id="7067"/>
    <lineage>
        <taxon>Eukaryota</taxon>
        <taxon>Metazoa</taxon>
        <taxon>Ecdysozoa</taxon>
        <taxon>Arthropoda</taxon>
        <taxon>Hexapoda</taxon>
        <taxon>Insecta</taxon>
        <taxon>Pterygota</taxon>
        <taxon>Neoptera</taxon>
        <taxon>Endopterygota</taxon>
        <taxon>Coleoptera</taxon>
        <taxon>Polyphaga</taxon>
        <taxon>Cucujiformia</taxon>
        <taxon>Tenebrionidae</taxon>
        <taxon>Tenebrio</taxon>
    </lineage>
</organism>
<evidence type="ECO:0000256" key="5">
    <source>
        <dbReference type="SAM" id="MobiDB-lite"/>
    </source>
</evidence>
<feature type="domain" description="Centrosomin N-terminal motif 1" evidence="6">
    <location>
        <begin position="55"/>
        <end position="128"/>
    </location>
</feature>
<proteinExistence type="predicted"/>
<feature type="coiled-coil region" evidence="4">
    <location>
        <begin position="56"/>
        <end position="119"/>
    </location>
</feature>
<keyword evidence="4" id="KW-0175">Coiled coil</keyword>
<feature type="compositionally biased region" description="Low complexity" evidence="5">
    <location>
        <begin position="495"/>
        <end position="508"/>
    </location>
</feature>
<evidence type="ECO:0000259" key="6">
    <source>
        <dbReference type="Pfam" id="PF07989"/>
    </source>
</evidence>
<dbReference type="GO" id="GO:0001578">
    <property type="term" value="P:microtubule bundle formation"/>
    <property type="evidence" value="ECO:0007669"/>
    <property type="project" value="TreeGrafter"/>
</dbReference>
<dbReference type="GO" id="GO:0046600">
    <property type="term" value="P:negative regulation of centriole replication"/>
    <property type="evidence" value="ECO:0007669"/>
    <property type="project" value="TreeGrafter"/>
</dbReference>
<dbReference type="InterPro" id="IPR036770">
    <property type="entry name" value="Ankyrin_rpt-contain_sf"/>
</dbReference>
<keyword evidence="2" id="KW-0963">Cytoplasm</keyword>
<reference evidence="7" key="1">
    <citation type="journal article" date="2020" name="J Insects Food Feed">
        <title>The yellow mealworm (Tenebrio molitor) genome: a resource for the emerging insects as food and feed industry.</title>
        <authorList>
            <person name="Eriksson T."/>
            <person name="Andere A."/>
            <person name="Kelstrup H."/>
            <person name="Emery V."/>
            <person name="Picard C."/>
        </authorList>
    </citation>
    <scope>NUCLEOTIDE SEQUENCE</scope>
    <source>
        <strain evidence="7">Stoneville</strain>
        <tissue evidence="7">Whole head</tissue>
    </source>
</reference>
<evidence type="ECO:0000256" key="1">
    <source>
        <dbReference type="ARBA" id="ARBA00004496"/>
    </source>
</evidence>
<dbReference type="GO" id="GO:0005737">
    <property type="term" value="C:cytoplasm"/>
    <property type="evidence" value="ECO:0007669"/>
    <property type="project" value="UniProtKB-SubCell"/>
</dbReference>
<evidence type="ECO:0000313" key="7">
    <source>
        <dbReference type="EMBL" id="KAH0808535.1"/>
    </source>
</evidence>
<dbReference type="GO" id="GO:0007099">
    <property type="term" value="P:centriole replication"/>
    <property type="evidence" value="ECO:0007669"/>
    <property type="project" value="TreeGrafter"/>
</dbReference>
<dbReference type="GO" id="GO:0008017">
    <property type="term" value="F:microtubule binding"/>
    <property type="evidence" value="ECO:0007669"/>
    <property type="project" value="TreeGrafter"/>
</dbReference>
<reference evidence="7" key="2">
    <citation type="submission" date="2021-08" db="EMBL/GenBank/DDBJ databases">
        <authorList>
            <person name="Eriksson T."/>
        </authorList>
    </citation>
    <scope>NUCLEOTIDE SEQUENCE</scope>
    <source>
        <strain evidence="7">Stoneville</strain>
        <tissue evidence="7">Whole head</tissue>
    </source>
</reference>
<dbReference type="PANTHER" id="PTHR46930">
    <property type="entry name" value="CDK5 REGULATORY SUBUNIT-ASSOCIATED PROTEIN 2"/>
    <property type="match status" value="1"/>
</dbReference>
<feature type="compositionally biased region" description="Basic and acidic residues" evidence="5">
    <location>
        <begin position="482"/>
        <end position="494"/>
    </location>
</feature>
<feature type="repeat" description="ANK" evidence="3">
    <location>
        <begin position="1673"/>
        <end position="1705"/>
    </location>
</feature>
<dbReference type="SUPFAM" id="SSF48403">
    <property type="entry name" value="Ankyrin repeat"/>
    <property type="match status" value="1"/>
</dbReference>
<dbReference type="InterPro" id="IPR042791">
    <property type="entry name" value="CDK5RAP2"/>
</dbReference>
<name>A0A8J6L4X7_TENMO</name>
<dbReference type="Pfam" id="PF12796">
    <property type="entry name" value="Ank_2"/>
    <property type="match status" value="2"/>
</dbReference>
<feature type="region of interest" description="Disordered" evidence="5">
    <location>
        <begin position="857"/>
        <end position="949"/>
    </location>
</feature>
<feature type="coiled-coil region" evidence="4">
    <location>
        <begin position="531"/>
        <end position="565"/>
    </location>
</feature>
<dbReference type="InterPro" id="IPR012943">
    <property type="entry name" value="Cnn_1N"/>
</dbReference>
<gene>
    <name evidence="7" type="ORF">GEV33_014259</name>
</gene>
<feature type="compositionally biased region" description="Polar residues" evidence="5">
    <location>
        <begin position="35"/>
        <end position="44"/>
    </location>
</feature>
<feature type="coiled-coil region" evidence="4">
    <location>
        <begin position="774"/>
        <end position="808"/>
    </location>
</feature>
<feature type="repeat" description="ANK" evidence="3">
    <location>
        <begin position="1570"/>
        <end position="1602"/>
    </location>
</feature>
<evidence type="ECO:0000256" key="3">
    <source>
        <dbReference type="PROSITE-ProRule" id="PRU00023"/>
    </source>
</evidence>
<dbReference type="GO" id="GO:0000132">
    <property type="term" value="P:establishment of mitotic spindle orientation"/>
    <property type="evidence" value="ECO:0007669"/>
    <property type="project" value="TreeGrafter"/>
</dbReference>
<dbReference type="GO" id="GO:0090266">
    <property type="term" value="P:regulation of mitotic cell cycle spindle assembly checkpoint"/>
    <property type="evidence" value="ECO:0007669"/>
    <property type="project" value="TreeGrafter"/>
</dbReference>
<dbReference type="Pfam" id="PF07989">
    <property type="entry name" value="Cnn_1N"/>
    <property type="match status" value="1"/>
</dbReference>
<feature type="compositionally biased region" description="Polar residues" evidence="5">
    <location>
        <begin position="874"/>
        <end position="897"/>
    </location>
</feature>
<sequence length="1838" mass="209773">MAREYLKAVIENTIMEEKSELDVTESCEDLDIETASESNHSMSLRSPGGPMRGRSVKEFEEQLANLKKENFNLKLRIYFLEERMGCNFNLDKENVVKKNVELMVEVESLRKEIQEKHDLLCQAVKAMELEDEEHKKTVSEKDEVLTECHQEIESLKTQLLLHILRKYIISISFFKDIKAESEILSAKSYQSGPAELFSSQPFSTQDCSSAFKELQEKVKSLEEELGQEKQNNAAIQIVLDQNDSRIKSLTSQLEDANSKLAYREEELHDMTFRLDEAKGKCQGLHKMLVEKAQALDEMSSENEELRKRHTLVVADLEKERKRYEKLKASSEQKTSDLQNKLETSLQELKKSQELVVSKSPGRRPGNTDADSFSVQKPATPPGSPQKDTFLFPTVPSPVITPTSSPSPSINFNEGNGVDLKHIIEQLKTERDLQNQKIVKLKAEQMKACKIIKSMIDSRNKTNEEIAVLKEKNEELERELEEVASKVKPGSDKGSDVSCSSGSTSNENSMAVQSGELVEHYKALTDELEEKNRILMATMTEKDNQMKSLQEQYEEMFKNNKEKEEHIVDLEFELLTVTQDKNVKLVETEDQKTVDYYAQQLKEKEKEIEILCEKLQRRNCDLQGLVNNELWEKNRQIEKLQKKQTASKEQEIEKLQNDLKTKEEQLDLIKEKISELGIEIDLEGGGVSVERNLQIELEKSEKLRLEANEVCGVLSRRLEELAIFLDSLLKQKSVLGFLGNKENKRLRQIIDQSLDLSRSFTMSMLVNPEQSLMQLTNISSLLNNTEQKFDEEEEEEDDLENTASRLSILPSAISLTYRSHLFRKDSDDNSPIVQTLRQQIVNLKYELQLRDAELGKMDGGNNFTEISSEKDENNMARSTLNTTSTTLKYKSDNQSESEAWSEPDRTVSRARIGLLDGSLRSNSSKKTISNTSTDSTEEEDVNRSSRTSSKKCVLNDSRNTILDLHKQVCELDQKLTDKEIAYYEATKTNNKLKQEVSNLEIKLSDKETKLRDAENKKVEAESRVAGLKKEKDDLLETLDMKDKELQNKINTIELEKIKALDVAKEAEETARIAKNEMQTAEIALRAIQKEMSDLEESLRNEYENQLTERVHEVEEESLKKISQIQSAAELEIKSLHNTLKQLQFEYSVNYVKKCELEEAVEEVERLKSEIESLEVRMEELKDEEQRAKDKLADCEEKINLLRNDLDNATLQYSEAVLDKTKIANEKALIEQELNRSVLREVDSKKRLDEVRIIPKALKEFQSVHFKVENELYELRQSHMKQLSSLQMHKSKLEVRVSELESSNAELHNRLIKIQAGCGDHVSSSSLPNTPNFVNQIVSFRRQHSENSGYTSEDHLLADDVRGSSRSFNRSNQNFDIERNEANSSPDLGIESDHGRFSSLETHLNVQRPLLQTLELTESMNNLLDAETNRTQEVDCDSAHCCQKTLEMAHENSDLKRKLLRTRRALEETVTQLTLANQRKKQVEKTICKQIHKTSQVLRKAKANLDSVAINASMQEEHLKMTSNEEYIRRNKVVIIDDDKNTRLHYAAALDNVAEIEKIVATKQKLDPENYLGWTPLMMAVRNANPDAINLLLKHGADATKKNKFGMNVFLISVTCGHLEIVDQILNHLLCGGISRRSLQKTFSPVALAILFGQAHIFKYLLERSFDPNATTPLTGITPAMFAAAVGHNKAIKKLLQHNADIKMKNHLGKTASDILQSRQNRIDIEAAPNKQKPRHLPVIIISPNTPNSPHLQLTPYPGTNFEHSRKSSNVRTPNMCCTPNLTPITPHLMPQSFFGPNFNPNQYLSPAFLSNTFLNTTISPSSAFLSPVFPQMMCHPNYV</sequence>
<comment type="caution">
    <text evidence="7">The sequence shown here is derived from an EMBL/GenBank/DDBJ whole genome shotgun (WGS) entry which is preliminary data.</text>
</comment>
<evidence type="ECO:0000256" key="4">
    <source>
        <dbReference type="SAM" id="Coils"/>
    </source>
</evidence>
<keyword evidence="8" id="KW-1185">Reference proteome</keyword>
<dbReference type="InterPro" id="IPR002110">
    <property type="entry name" value="Ankyrin_rpt"/>
</dbReference>
<feature type="compositionally biased region" description="Low complexity" evidence="5">
    <location>
        <begin position="392"/>
        <end position="409"/>
    </location>
</feature>
<keyword evidence="3" id="KW-0040">ANK repeat</keyword>
<feature type="region of interest" description="Disordered" evidence="5">
    <location>
        <begin position="482"/>
        <end position="510"/>
    </location>
</feature>
<dbReference type="SMART" id="SM00248">
    <property type="entry name" value="ANK"/>
    <property type="match status" value="5"/>
</dbReference>
<dbReference type="Gene3D" id="1.10.287.1490">
    <property type="match status" value="1"/>
</dbReference>
<dbReference type="PROSITE" id="PS50297">
    <property type="entry name" value="ANK_REP_REGION"/>
    <property type="match status" value="2"/>
</dbReference>